<dbReference type="AlphaFoldDB" id="A0A914KSM6"/>
<keyword evidence="1" id="KW-1185">Reference proteome</keyword>
<proteinExistence type="predicted"/>
<accession>A0A914KSM6</accession>
<organism evidence="1 2">
    <name type="scientific">Meloidogyne incognita</name>
    <name type="common">Southern root-knot nematode worm</name>
    <name type="synonym">Oxyuris incognita</name>
    <dbReference type="NCBI Taxonomy" id="6306"/>
    <lineage>
        <taxon>Eukaryota</taxon>
        <taxon>Metazoa</taxon>
        <taxon>Ecdysozoa</taxon>
        <taxon>Nematoda</taxon>
        <taxon>Chromadorea</taxon>
        <taxon>Rhabditida</taxon>
        <taxon>Tylenchina</taxon>
        <taxon>Tylenchomorpha</taxon>
        <taxon>Tylenchoidea</taxon>
        <taxon>Meloidogynidae</taxon>
        <taxon>Meloidogyninae</taxon>
        <taxon>Meloidogyne</taxon>
        <taxon>Meloidogyne incognita group</taxon>
    </lineage>
</organism>
<dbReference type="WBParaSite" id="Minc3s00098g04499">
    <property type="protein sequence ID" value="Minc3s00098g04499"/>
    <property type="gene ID" value="Minc3s00098g04499"/>
</dbReference>
<dbReference type="Proteomes" id="UP000887563">
    <property type="component" value="Unplaced"/>
</dbReference>
<protein>
    <submittedName>
        <fullName evidence="2">Uncharacterized protein</fullName>
    </submittedName>
</protein>
<reference evidence="2" key="1">
    <citation type="submission" date="2022-11" db="UniProtKB">
        <authorList>
            <consortium name="WormBaseParasite"/>
        </authorList>
    </citation>
    <scope>IDENTIFICATION</scope>
</reference>
<name>A0A914KSM6_MELIC</name>
<evidence type="ECO:0000313" key="2">
    <source>
        <dbReference type="WBParaSite" id="Minc3s00098g04499"/>
    </source>
</evidence>
<evidence type="ECO:0000313" key="1">
    <source>
        <dbReference type="Proteomes" id="UP000887563"/>
    </source>
</evidence>
<sequence length="95" mass="10897">MCRSRWMGNIITNHKNFSLVKGKALGRSFKKRNVVESKVLAVHLVNNVLQCLCFSMSNNILCTFQCNMLRDNFVISFIIFEQSVSVLCLIINQPE</sequence>